<comment type="caution">
    <text evidence="1">The sequence shown here is derived from an EMBL/GenBank/DDBJ whole genome shotgun (WGS) entry which is preliminary data.</text>
</comment>
<dbReference type="InterPro" id="IPR027417">
    <property type="entry name" value="P-loop_NTPase"/>
</dbReference>
<accession>A0ABS7ARZ8</accession>
<keyword evidence="1" id="KW-0418">Kinase</keyword>
<protein>
    <submittedName>
        <fullName evidence="1">Uridine kinase</fullName>
    </submittedName>
</protein>
<dbReference type="GO" id="GO:0016301">
    <property type="term" value="F:kinase activity"/>
    <property type="evidence" value="ECO:0007669"/>
    <property type="project" value="UniProtKB-KW"/>
</dbReference>
<name>A0ABS7ARZ8_9CLOT</name>
<evidence type="ECO:0000313" key="2">
    <source>
        <dbReference type="Proteomes" id="UP001519921"/>
    </source>
</evidence>
<dbReference type="Proteomes" id="UP001519921">
    <property type="component" value="Unassembled WGS sequence"/>
</dbReference>
<dbReference type="SUPFAM" id="SSF52540">
    <property type="entry name" value="P-loop containing nucleoside triphosphate hydrolases"/>
    <property type="match status" value="1"/>
</dbReference>
<proteinExistence type="predicted"/>
<gene>
    <name evidence="1" type="ORF">KYD98_13875</name>
</gene>
<dbReference type="Gene3D" id="3.40.50.300">
    <property type="entry name" value="P-loop containing nucleotide triphosphate hydrolases"/>
    <property type="match status" value="1"/>
</dbReference>
<reference evidence="1 2" key="1">
    <citation type="submission" date="2021-07" db="EMBL/GenBank/DDBJ databases">
        <title>Clostridium weizhouense sp. nov., an anaerobic bacterium isolated from activated sludge of Petroleum wastewater.</title>
        <authorList>
            <person name="Li Q."/>
        </authorList>
    </citation>
    <scope>NUCLEOTIDE SEQUENCE [LARGE SCALE GENOMIC DNA]</scope>
    <source>
        <strain evidence="1 2">YB-6</strain>
    </source>
</reference>
<dbReference type="NCBIfam" id="NF005255">
    <property type="entry name" value="PRK06762.2-2"/>
    <property type="match status" value="1"/>
</dbReference>
<keyword evidence="2" id="KW-1185">Reference proteome</keyword>
<keyword evidence="1" id="KW-0808">Transferase</keyword>
<dbReference type="EMBL" id="JAHXPT010000012">
    <property type="protein sequence ID" value="MBW6411176.1"/>
    <property type="molecule type" value="Genomic_DNA"/>
</dbReference>
<dbReference type="RefSeq" id="WP_219780644.1">
    <property type="nucleotide sequence ID" value="NZ_JAHXPT010000012.1"/>
</dbReference>
<organism evidence="1 2">
    <name type="scientific">Clostridium weizhouense</name>
    <dbReference type="NCBI Taxonomy" id="2859781"/>
    <lineage>
        <taxon>Bacteria</taxon>
        <taxon>Bacillati</taxon>
        <taxon>Bacillota</taxon>
        <taxon>Clostridia</taxon>
        <taxon>Eubacteriales</taxon>
        <taxon>Clostridiaceae</taxon>
        <taxon>Clostridium</taxon>
    </lineage>
</organism>
<sequence length="140" mass="16318">MSKLIIIRENSGSGKTTVAKTLQQKLGHNIMLISQDVIRRDILCVHDGLDTKALPLIKELILYGKNKCDIVILEGILNSSWYQTLFELAKSKFKDKIFAYYYDIPFEETIVRHQTKSNCNEFGENDMKLWWNEKDFNKTL</sequence>
<evidence type="ECO:0000313" key="1">
    <source>
        <dbReference type="EMBL" id="MBW6411176.1"/>
    </source>
</evidence>